<reference evidence="2" key="1">
    <citation type="journal article" date="2022" name="Int. J. Mol. Sci.">
        <title>Draft Genome of Tanacetum Coccineum: Genomic Comparison of Closely Related Tanacetum-Family Plants.</title>
        <authorList>
            <person name="Yamashiro T."/>
            <person name="Shiraishi A."/>
            <person name="Nakayama K."/>
            <person name="Satake H."/>
        </authorList>
    </citation>
    <scope>NUCLEOTIDE SEQUENCE</scope>
</reference>
<feature type="region of interest" description="Disordered" evidence="1">
    <location>
        <begin position="51"/>
        <end position="81"/>
    </location>
</feature>
<dbReference type="Proteomes" id="UP001151760">
    <property type="component" value="Unassembled WGS sequence"/>
</dbReference>
<proteinExistence type="predicted"/>
<evidence type="ECO:0000313" key="2">
    <source>
        <dbReference type="EMBL" id="GJS77593.1"/>
    </source>
</evidence>
<organism evidence="2 3">
    <name type="scientific">Tanacetum coccineum</name>
    <dbReference type="NCBI Taxonomy" id="301880"/>
    <lineage>
        <taxon>Eukaryota</taxon>
        <taxon>Viridiplantae</taxon>
        <taxon>Streptophyta</taxon>
        <taxon>Embryophyta</taxon>
        <taxon>Tracheophyta</taxon>
        <taxon>Spermatophyta</taxon>
        <taxon>Magnoliopsida</taxon>
        <taxon>eudicotyledons</taxon>
        <taxon>Gunneridae</taxon>
        <taxon>Pentapetalae</taxon>
        <taxon>asterids</taxon>
        <taxon>campanulids</taxon>
        <taxon>Asterales</taxon>
        <taxon>Asteraceae</taxon>
        <taxon>Asteroideae</taxon>
        <taxon>Anthemideae</taxon>
        <taxon>Anthemidinae</taxon>
        <taxon>Tanacetum</taxon>
    </lineage>
</organism>
<feature type="compositionally biased region" description="Basic residues" evidence="1">
    <location>
        <begin position="53"/>
        <end position="69"/>
    </location>
</feature>
<reference evidence="2" key="2">
    <citation type="submission" date="2022-01" db="EMBL/GenBank/DDBJ databases">
        <authorList>
            <person name="Yamashiro T."/>
            <person name="Shiraishi A."/>
            <person name="Satake H."/>
            <person name="Nakayama K."/>
        </authorList>
    </citation>
    <scope>NUCLEOTIDE SEQUENCE</scope>
</reference>
<evidence type="ECO:0000256" key="1">
    <source>
        <dbReference type="SAM" id="MobiDB-lite"/>
    </source>
</evidence>
<dbReference type="EMBL" id="BQNB010010459">
    <property type="protein sequence ID" value="GJS77593.1"/>
    <property type="molecule type" value="Genomic_DNA"/>
</dbReference>
<sequence length="81" mass="9135">MANLPPNDDANAFVPNFNIEFEPNPGHAHFANNSNNNGWIEWDVPLGEWNGYSKRKPKTAKPSTGRKRQSQFEAKPSQVKV</sequence>
<accession>A0ABQ4YIH4</accession>
<comment type="caution">
    <text evidence="2">The sequence shown here is derived from an EMBL/GenBank/DDBJ whole genome shotgun (WGS) entry which is preliminary data.</text>
</comment>
<evidence type="ECO:0000313" key="3">
    <source>
        <dbReference type="Proteomes" id="UP001151760"/>
    </source>
</evidence>
<keyword evidence="3" id="KW-1185">Reference proteome</keyword>
<gene>
    <name evidence="2" type="ORF">Tco_0727474</name>
</gene>
<protein>
    <submittedName>
        <fullName evidence="2">Uncharacterized protein</fullName>
    </submittedName>
</protein>
<name>A0ABQ4YIH4_9ASTR</name>